<evidence type="ECO:0000313" key="4">
    <source>
        <dbReference type="Proteomes" id="UP000029579"/>
    </source>
</evidence>
<dbReference type="NCBIfam" id="TIGR01641">
    <property type="entry name" value="phageSPP1_gp7"/>
    <property type="match status" value="1"/>
</dbReference>
<dbReference type="OrthoDB" id="9765386at2"/>
<evidence type="ECO:0008006" key="5">
    <source>
        <dbReference type="Google" id="ProtNLM"/>
    </source>
</evidence>
<dbReference type="eggNOG" id="COG2369">
    <property type="taxonomic scope" value="Bacteria"/>
</dbReference>
<dbReference type="AlphaFoldDB" id="A0A095X0J2"/>
<protein>
    <recommendedName>
        <fullName evidence="5">Phage head morphogenesis domain-containing protein</fullName>
    </recommendedName>
</protein>
<dbReference type="EMBL" id="JRMW01000040">
    <property type="protein sequence ID" value="KGF03323.1"/>
    <property type="molecule type" value="Genomic_DNA"/>
</dbReference>
<sequence length="269" mass="31495">MAYFHFYIQKKAFDELDVEEYEIVATLDSRTSEICQDMDGKHFPMEDYQAGITAPPFHVYCRSTTVPYFDDEFTLCEERTARDKDGKTFYVPGEITYEEWFAALDKPYYEISKSVIYRLKSKNKKLSELNEVIVNSEILKVDGKKVILDHNKHELDYAKWIVNELGGDLGLHPRVVLPKNINTPDYIWNEEKWDLKTINNHGNSTLSNAIKKAKKQTNNVILDIQIDSYTDEILNNELLRIFNNKRLGFIDKIMITRKGEFIGIFKKKK</sequence>
<dbReference type="RefSeq" id="WP_037328487.1">
    <property type="nucleotide sequence ID" value="NZ_JRMW01000040.1"/>
</dbReference>
<dbReference type="Pfam" id="PF04233">
    <property type="entry name" value="Phage_Mu_F"/>
    <property type="match status" value="1"/>
</dbReference>
<dbReference type="InterPro" id="IPR006528">
    <property type="entry name" value="Phage_head_morphogenesis_dom"/>
</dbReference>
<name>A0A095X0J2_9FIRM</name>
<dbReference type="InterPro" id="IPR040559">
    <property type="entry name" value="CdiA_C"/>
</dbReference>
<proteinExistence type="predicted"/>
<feature type="domain" description="tRNA nuclease CdiA C-terminal" evidence="2">
    <location>
        <begin position="183"/>
        <end position="261"/>
    </location>
</feature>
<gene>
    <name evidence="3" type="ORF">HMPREF1630_07715</name>
</gene>
<dbReference type="Gene3D" id="3.40.1350.120">
    <property type="match status" value="1"/>
</dbReference>
<reference evidence="3 4" key="1">
    <citation type="submission" date="2014-07" db="EMBL/GenBank/DDBJ databases">
        <authorList>
            <person name="McCorrison J."/>
            <person name="Sanka R."/>
            <person name="Torralba M."/>
            <person name="Gillis M."/>
            <person name="Haft D.H."/>
            <person name="Methe B."/>
            <person name="Sutton G."/>
            <person name="Nelson K.E."/>
        </authorList>
    </citation>
    <scope>NUCLEOTIDE SEQUENCE [LARGE SCALE GENOMIC DNA]</scope>
    <source>
        <strain evidence="3 4">S7-1-13</strain>
    </source>
</reference>
<comment type="caution">
    <text evidence="3">The sequence shown here is derived from an EMBL/GenBank/DDBJ whole genome shotgun (WGS) entry which is preliminary data.</text>
</comment>
<organism evidence="3 4">
    <name type="scientific">Anaerococcus lactolyticus S7-1-13</name>
    <dbReference type="NCBI Taxonomy" id="1284686"/>
    <lineage>
        <taxon>Bacteria</taxon>
        <taxon>Bacillati</taxon>
        <taxon>Bacillota</taxon>
        <taxon>Tissierellia</taxon>
        <taxon>Tissierellales</taxon>
        <taxon>Peptoniphilaceae</taxon>
        <taxon>Anaerococcus</taxon>
    </lineage>
</organism>
<accession>A0A095X0J2</accession>
<evidence type="ECO:0000259" key="1">
    <source>
        <dbReference type="Pfam" id="PF04233"/>
    </source>
</evidence>
<evidence type="ECO:0000313" key="3">
    <source>
        <dbReference type="EMBL" id="KGF03323.1"/>
    </source>
</evidence>
<dbReference type="Proteomes" id="UP000029579">
    <property type="component" value="Unassembled WGS sequence"/>
</dbReference>
<feature type="domain" description="Phage head morphogenesis" evidence="1">
    <location>
        <begin position="14"/>
        <end position="65"/>
    </location>
</feature>
<dbReference type="Pfam" id="PF18451">
    <property type="entry name" value="CdiA_C"/>
    <property type="match status" value="1"/>
</dbReference>
<evidence type="ECO:0000259" key="2">
    <source>
        <dbReference type="Pfam" id="PF18451"/>
    </source>
</evidence>